<evidence type="ECO:0000256" key="2">
    <source>
        <dbReference type="ARBA" id="ARBA00009320"/>
    </source>
</evidence>
<comment type="similarity">
    <text evidence="2">Belongs to the class-IV pyridoxal-phosphate-dependent aminotransferase family.</text>
</comment>
<sequence>MTVCINGQFFSPDEAKISIFDHGLLYGDGVFDTIAAVDGEIWWLDEHLERLLQGCNSILLKHPWSKSELSKLAKETFLQTNQPNGRIRITITRGVGDIPSYSINSCQPNLIIFSTPLDFPQESTYLKGLSIKSINYSRVFPNVKNLSFLPSVLGNIEAKKTGYDDSVFVNESKNVTEGTTWNIFVLTDNKLITPKDSLLVGVTRNKVIELSESLGISVEKSLIPLEMLYSSQEIFITGTTKRILGITKVDDFTVGNGGIGNLTSKLLKEYRRIFY</sequence>
<dbReference type="Gene3D" id="3.20.10.10">
    <property type="entry name" value="D-amino Acid Aminotransferase, subunit A, domain 2"/>
    <property type="match status" value="1"/>
</dbReference>
<keyword evidence="4" id="KW-0808">Transferase</keyword>
<dbReference type="CDD" id="cd00449">
    <property type="entry name" value="PLPDE_IV"/>
    <property type="match status" value="1"/>
</dbReference>
<dbReference type="PANTHER" id="PTHR42743:SF11">
    <property type="entry name" value="AMINODEOXYCHORISMATE LYASE"/>
    <property type="match status" value="1"/>
</dbReference>
<keyword evidence="4" id="KW-0032">Aminotransferase</keyword>
<dbReference type="FunFam" id="3.20.10.10:FF:000002">
    <property type="entry name" value="D-alanine aminotransferase"/>
    <property type="match status" value="1"/>
</dbReference>
<dbReference type="Gene3D" id="3.30.470.10">
    <property type="match status" value="1"/>
</dbReference>
<proteinExistence type="inferred from homology"/>
<dbReference type="EMBL" id="AP018227">
    <property type="protein sequence ID" value="BAY84426.1"/>
    <property type="molecule type" value="Genomic_DNA"/>
</dbReference>
<dbReference type="InterPro" id="IPR036038">
    <property type="entry name" value="Aminotransferase-like"/>
</dbReference>
<name>A0A1Z4LT65_9CYAN</name>
<dbReference type="Pfam" id="PF01063">
    <property type="entry name" value="Aminotran_4"/>
    <property type="match status" value="1"/>
</dbReference>
<evidence type="ECO:0000313" key="4">
    <source>
        <dbReference type="EMBL" id="BAY84426.1"/>
    </source>
</evidence>
<dbReference type="GO" id="GO:0005829">
    <property type="term" value="C:cytosol"/>
    <property type="evidence" value="ECO:0007669"/>
    <property type="project" value="TreeGrafter"/>
</dbReference>
<dbReference type="InterPro" id="IPR043132">
    <property type="entry name" value="BCAT-like_C"/>
</dbReference>
<dbReference type="SUPFAM" id="SSF56752">
    <property type="entry name" value="D-aminoacid aminotransferase-like PLP-dependent enzymes"/>
    <property type="match status" value="1"/>
</dbReference>
<keyword evidence="3" id="KW-0663">Pyridoxal phosphate</keyword>
<dbReference type="PANTHER" id="PTHR42743">
    <property type="entry name" value="AMINO-ACID AMINOTRANSFERASE"/>
    <property type="match status" value="1"/>
</dbReference>
<protein>
    <submittedName>
        <fullName evidence="4">Branched-chain amino acid aminotransferase</fullName>
    </submittedName>
</protein>
<comment type="cofactor">
    <cofactor evidence="1">
        <name>pyridoxal 5'-phosphate</name>
        <dbReference type="ChEBI" id="CHEBI:597326"/>
    </cofactor>
</comment>
<keyword evidence="5" id="KW-1185">Reference proteome</keyword>
<organism evidence="4 5">
    <name type="scientific">Calothrix parasitica NIES-267</name>
    <dbReference type="NCBI Taxonomy" id="1973488"/>
    <lineage>
        <taxon>Bacteria</taxon>
        <taxon>Bacillati</taxon>
        <taxon>Cyanobacteriota</taxon>
        <taxon>Cyanophyceae</taxon>
        <taxon>Nostocales</taxon>
        <taxon>Calotrichaceae</taxon>
        <taxon>Calothrix</taxon>
    </lineage>
</organism>
<dbReference type="GO" id="GO:0008483">
    <property type="term" value="F:transaminase activity"/>
    <property type="evidence" value="ECO:0007669"/>
    <property type="project" value="UniProtKB-KW"/>
</dbReference>
<evidence type="ECO:0000256" key="3">
    <source>
        <dbReference type="ARBA" id="ARBA00022898"/>
    </source>
</evidence>
<gene>
    <name evidence="4" type="ORF">NIES267_39220</name>
</gene>
<evidence type="ECO:0000313" key="5">
    <source>
        <dbReference type="Proteomes" id="UP000218418"/>
    </source>
</evidence>
<dbReference type="InterPro" id="IPR043131">
    <property type="entry name" value="BCAT-like_N"/>
</dbReference>
<dbReference type="OrthoDB" id="9805628at2"/>
<dbReference type="InterPro" id="IPR050571">
    <property type="entry name" value="Class-IV_PLP-Dep_Aminotrnsfr"/>
</dbReference>
<accession>A0A1Z4LT65</accession>
<dbReference type="GO" id="GO:0046394">
    <property type="term" value="P:carboxylic acid biosynthetic process"/>
    <property type="evidence" value="ECO:0007669"/>
    <property type="project" value="UniProtKB-ARBA"/>
</dbReference>
<dbReference type="AlphaFoldDB" id="A0A1Z4LT65"/>
<dbReference type="Proteomes" id="UP000218418">
    <property type="component" value="Chromosome"/>
</dbReference>
<evidence type="ECO:0000256" key="1">
    <source>
        <dbReference type="ARBA" id="ARBA00001933"/>
    </source>
</evidence>
<dbReference type="GO" id="GO:0008652">
    <property type="term" value="P:amino acid biosynthetic process"/>
    <property type="evidence" value="ECO:0007669"/>
    <property type="project" value="UniProtKB-ARBA"/>
</dbReference>
<reference evidence="4 5" key="1">
    <citation type="submission" date="2017-06" db="EMBL/GenBank/DDBJ databases">
        <title>Genome sequencing of cyanobaciteial culture collection at National Institute for Environmental Studies (NIES).</title>
        <authorList>
            <person name="Hirose Y."/>
            <person name="Shimura Y."/>
            <person name="Fujisawa T."/>
            <person name="Nakamura Y."/>
            <person name="Kawachi M."/>
        </authorList>
    </citation>
    <scope>NUCLEOTIDE SEQUENCE [LARGE SCALE GENOMIC DNA]</scope>
    <source>
        <strain evidence="4 5">NIES-267</strain>
    </source>
</reference>
<dbReference type="InterPro" id="IPR001544">
    <property type="entry name" value="Aminotrans_IV"/>
</dbReference>